<evidence type="ECO:0000313" key="1">
    <source>
        <dbReference type="EMBL" id="QNI31864.1"/>
    </source>
</evidence>
<dbReference type="RefSeq" id="WP_186742822.1">
    <property type="nucleotide sequence ID" value="NZ_CP060394.1"/>
</dbReference>
<gene>
    <name evidence="1" type="ORF">H7849_22995</name>
</gene>
<evidence type="ECO:0000313" key="2">
    <source>
        <dbReference type="Proteomes" id="UP000515312"/>
    </source>
</evidence>
<dbReference type="Proteomes" id="UP000515312">
    <property type="component" value="Chromosome"/>
</dbReference>
<keyword evidence="2" id="KW-1185">Reference proteome</keyword>
<dbReference type="AlphaFoldDB" id="A0A7G8BH44"/>
<proteinExistence type="predicted"/>
<dbReference type="EMBL" id="CP060394">
    <property type="protein sequence ID" value="QNI31864.1"/>
    <property type="molecule type" value="Genomic_DNA"/>
</dbReference>
<sequence>MDQDQTQALSAVAGLLLEMTARQMAIFSLLKEQGISEEKITQATAQARQYLGKHGNLTTIRSRMSASYLEAFERTIQGILFPR</sequence>
<reference evidence="1 2" key="1">
    <citation type="submission" date="2020-08" db="EMBL/GenBank/DDBJ databases">
        <title>Edaphobacter telluris sp. nov. and Acidobacterium dinghuensis sp. nov., two acidobacteria isolated from forest soil.</title>
        <authorList>
            <person name="Fu J."/>
            <person name="Qiu L."/>
        </authorList>
    </citation>
    <scope>NUCLEOTIDE SEQUENCE [LARGE SCALE GENOMIC DNA]</scope>
    <source>
        <strain evidence="1">4Y35</strain>
    </source>
</reference>
<accession>A0A7G8BH44</accession>
<protein>
    <submittedName>
        <fullName evidence="1">Uncharacterized protein</fullName>
    </submittedName>
</protein>
<organism evidence="1 2">
    <name type="scientific">Alloacidobacterium dinghuense</name>
    <dbReference type="NCBI Taxonomy" id="2763107"/>
    <lineage>
        <taxon>Bacteria</taxon>
        <taxon>Pseudomonadati</taxon>
        <taxon>Acidobacteriota</taxon>
        <taxon>Terriglobia</taxon>
        <taxon>Terriglobales</taxon>
        <taxon>Acidobacteriaceae</taxon>
        <taxon>Alloacidobacterium</taxon>
    </lineage>
</organism>
<dbReference type="KEGG" id="adin:H7849_22995"/>
<name>A0A7G8BH44_9BACT</name>